<dbReference type="AlphaFoldDB" id="B0DNC4"/>
<keyword evidence="3" id="KW-1185">Reference proteome</keyword>
<dbReference type="RefSeq" id="XP_001885413.1">
    <property type="nucleotide sequence ID" value="XM_001885378.1"/>
</dbReference>
<name>B0DNC4_LACBS</name>
<dbReference type="EMBL" id="DS547121">
    <property type="protein sequence ID" value="EDR03845.1"/>
    <property type="molecule type" value="Genomic_DNA"/>
</dbReference>
<dbReference type="InParanoid" id="B0DNC4"/>
<dbReference type="HOGENOM" id="CLU_002498_0_0_1"/>
<feature type="region of interest" description="Disordered" evidence="1">
    <location>
        <begin position="1214"/>
        <end position="1266"/>
    </location>
</feature>
<protein>
    <submittedName>
        <fullName evidence="2">Predicted protein</fullName>
    </submittedName>
</protein>
<dbReference type="OrthoDB" id="2687259at2759"/>
<dbReference type="KEGG" id="lbc:LACBIDRAFT_306573"/>
<dbReference type="Proteomes" id="UP000001194">
    <property type="component" value="Unassembled WGS sequence"/>
</dbReference>
<dbReference type="GeneID" id="6081116"/>
<evidence type="ECO:0000256" key="1">
    <source>
        <dbReference type="SAM" id="MobiDB-lite"/>
    </source>
</evidence>
<sequence length="1266" mass="143879">MESHRGLSVITAELPANTCRCGRSFSQTNNFNNHLRSCKVVKNRVARGLTKAKELWEIRKQQRSQKTAVETQGCTTLLHGSHKTETSENFQHAIGDDSVVSDVDVVPSDMPIALRKGARRDVPQPARYHDILPCPAPSLPPHDLRRSSEHSDSFEVGASKSLVQTSMSQLILRSPSNIFGLVRVYVGGEFPQHDPEEHVQFEDLCTRISETSSPSPPGAAAPPQDFFPYPNYSSFRLGDWYWNDGTQKTQATFQNLVRIIADPQFVPADILHNKWDHINAVLGENQADDDEDWVDAADEGWRVSQIKISVPFHTGATHPGARIYEGAHLYHRSLVAVMKERVSDPHYFCHFHIEPYKLLWQTRTGSGKKESCVYGEVYTSRAFLRAHTELLSSPREAGCELPRVICAFMFWSDATHLTSFGNTKLWPVYVYFGNESKYRRGKPSFKSCNHVAYLEKLPPSFNDFASKFTGGKGPTSQFYTHCGREFFHEQMKALIDDEFAYAWEHGIVIRCGDGISRRFYPRIFTYSADYPEKILLASIRDKGACPCPRCLVPKMEISKLGSAEDRQKRKSSARVDDVGRRRNIAKARNLIYKENNRVNGAAVERILKEASLVPNQNAFSDNLSHLGFNFFQMLAVDLLHEFELGVWKALFTHLLRILAAINPDLLNELDRRYRQIPTFGKGTIRKFSSNTSQMKKLAARDFEDILQCALPVFDGLLTGDNHTSVMRLLFICAHWHGLAKLRMHSDPTLQLLDDLTTEIGSSLREFSSIVCPSYKTRELPRELEARHRRAAKQSKADGVAARGVDLSNAGQTGPRIKKYNIDTYKHHSLGDYVNEIRERGTTDSYSTEPGELEHRTPKARYRRTDKKLFIKQLTQIERRQTRLRRLRRNYFPTSPLSHTNKERLNRSAKDHHHIGKSEALYEDIGSFLRTRVDDPATKNFLPKLKTHLLPRIQAARVPSDLAYLNQVQAPLHTVDPRTLDNVLFKFNRLYFHNTMCINYTTYDIRRAQDTINVNTERRDIMVLSKSDSSGTDDSDESLAFIYARVLGICHVNVVQTGAATPDYTPQRFNFLWVRWFRRVSPGSWRAHRLERISFPPMADESSFGFLDPNDVVRACHVIPVFSLGVRYPDSQGLSVCARDSTDFCQYYIGRFADRDTLMRYHVGLGIGHVGSNNGVLHSHVIGSDAGHNSNLEVVENIDHQPHSLELGDEVEVEDQLANSDHHDDSSNDDEDDLDDGYGSDDDYDMSHARDSDPGSESFGSESEYDD</sequence>
<feature type="compositionally biased region" description="Acidic residues" evidence="1">
    <location>
        <begin position="1226"/>
        <end position="1243"/>
    </location>
</feature>
<dbReference type="STRING" id="486041.B0DNC4"/>
<evidence type="ECO:0000313" key="3">
    <source>
        <dbReference type="Proteomes" id="UP000001194"/>
    </source>
</evidence>
<gene>
    <name evidence="2" type="ORF">LACBIDRAFT_306573</name>
</gene>
<proteinExistence type="predicted"/>
<reference evidence="2 3" key="1">
    <citation type="journal article" date="2008" name="Nature">
        <title>The genome of Laccaria bicolor provides insights into mycorrhizal symbiosis.</title>
        <authorList>
            <person name="Martin F."/>
            <person name="Aerts A."/>
            <person name="Ahren D."/>
            <person name="Brun A."/>
            <person name="Danchin E.G.J."/>
            <person name="Duchaussoy F."/>
            <person name="Gibon J."/>
            <person name="Kohler A."/>
            <person name="Lindquist E."/>
            <person name="Pereda V."/>
            <person name="Salamov A."/>
            <person name="Shapiro H.J."/>
            <person name="Wuyts J."/>
            <person name="Blaudez D."/>
            <person name="Buee M."/>
            <person name="Brokstein P."/>
            <person name="Canbaeck B."/>
            <person name="Cohen D."/>
            <person name="Courty P.E."/>
            <person name="Coutinho P.M."/>
            <person name="Delaruelle C."/>
            <person name="Detter J.C."/>
            <person name="Deveau A."/>
            <person name="DiFazio S."/>
            <person name="Duplessis S."/>
            <person name="Fraissinet-Tachet L."/>
            <person name="Lucic E."/>
            <person name="Frey-Klett P."/>
            <person name="Fourrey C."/>
            <person name="Feussner I."/>
            <person name="Gay G."/>
            <person name="Grimwood J."/>
            <person name="Hoegger P.J."/>
            <person name="Jain P."/>
            <person name="Kilaru S."/>
            <person name="Labbe J."/>
            <person name="Lin Y.C."/>
            <person name="Legue V."/>
            <person name="Le Tacon F."/>
            <person name="Marmeisse R."/>
            <person name="Melayah D."/>
            <person name="Montanini B."/>
            <person name="Muratet M."/>
            <person name="Nehls U."/>
            <person name="Niculita-Hirzel H."/>
            <person name="Oudot-Le Secq M.P."/>
            <person name="Peter M."/>
            <person name="Quesneville H."/>
            <person name="Rajashekar B."/>
            <person name="Reich M."/>
            <person name="Rouhier N."/>
            <person name="Schmutz J."/>
            <person name="Yin T."/>
            <person name="Chalot M."/>
            <person name="Henrissat B."/>
            <person name="Kuees U."/>
            <person name="Lucas S."/>
            <person name="Van de Peer Y."/>
            <person name="Podila G.K."/>
            <person name="Polle A."/>
            <person name="Pukkila P.J."/>
            <person name="Richardson P.M."/>
            <person name="Rouze P."/>
            <person name="Sanders I.R."/>
            <person name="Stajich J.E."/>
            <person name="Tunlid A."/>
            <person name="Tuskan G."/>
            <person name="Grigoriev I.V."/>
        </authorList>
    </citation>
    <scope>NUCLEOTIDE SEQUENCE [LARGE SCALE GENOMIC DNA]</scope>
    <source>
        <strain evidence="3">S238N-H82 / ATCC MYA-4686</strain>
    </source>
</reference>
<organism evidence="3">
    <name type="scientific">Laccaria bicolor (strain S238N-H82 / ATCC MYA-4686)</name>
    <name type="common">Bicoloured deceiver</name>
    <name type="synonym">Laccaria laccata var. bicolor</name>
    <dbReference type="NCBI Taxonomy" id="486041"/>
    <lineage>
        <taxon>Eukaryota</taxon>
        <taxon>Fungi</taxon>
        <taxon>Dikarya</taxon>
        <taxon>Basidiomycota</taxon>
        <taxon>Agaricomycotina</taxon>
        <taxon>Agaricomycetes</taxon>
        <taxon>Agaricomycetidae</taxon>
        <taxon>Agaricales</taxon>
        <taxon>Agaricineae</taxon>
        <taxon>Hydnangiaceae</taxon>
        <taxon>Laccaria</taxon>
    </lineage>
</organism>
<dbReference type="InterPro" id="IPR041078">
    <property type="entry name" value="Plavaka"/>
</dbReference>
<evidence type="ECO:0000313" key="2">
    <source>
        <dbReference type="EMBL" id="EDR03845.1"/>
    </source>
</evidence>
<dbReference type="Pfam" id="PF18759">
    <property type="entry name" value="Plavaka"/>
    <property type="match status" value="1"/>
</dbReference>
<accession>B0DNC4</accession>